<keyword evidence="1" id="KW-0732">Signal</keyword>
<dbReference type="PANTHER" id="PTHR38731">
    <property type="entry name" value="LIPL45-RELATED LIPOPROTEIN-RELATED"/>
    <property type="match status" value="1"/>
</dbReference>
<dbReference type="EMBL" id="BMYP01000025">
    <property type="protein sequence ID" value="GHD78491.1"/>
    <property type="molecule type" value="Genomic_DNA"/>
</dbReference>
<dbReference type="RefSeq" id="WP_189353569.1">
    <property type="nucleotide sequence ID" value="NZ_BMYP01000025.1"/>
</dbReference>
<organism evidence="3 4">
    <name type="scientific">Vogesella fluminis</name>
    <dbReference type="NCBI Taxonomy" id="1069161"/>
    <lineage>
        <taxon>Bacteria</taxon>
        <taxon>Pseudomonadati</taxon>
        <taxon>Pseudomonadota</taxon>
        <taxon>Betaproteobacteria</taxon>
        <taxon>Neisseriales</taxon>
        <taxon>Chromobacteriaceae</taxon>
        <taxon>Vogesella</taxon>
    </lineage>
</organism>
<evidence type="ECO:0000313" key="3">
    <source>
        <dbReference type="EMBL" id="GHD78491.1"/>
    </source>
</evidence>
<comment type="caution">
    <text evidence="3">The sequence shown here is derived from an EMBL/GenBank/DDBJ whole genome shotgun (WGS) entry which is preliminary data.</text>
</comment>
<evidence type="ECO:0000313" key="4">
    <source>
        <dbReference type="Proteomes" id="UP000662678"/>
    </source>
</evidence>
<sequence>MTINRQLLAAALATAMLLPGTVVMAAPAAGDVMLAVGQAWVDDNGQKRPLERGTQLKAGQKIITGSGGHVHVKMKDGSLLAVRPNSVLDIEVFEYDAANPGAGKIRYALKNGVVRSVTGAIGEANKGAFRLNTPIAAIGIRGTDFVTFASDATTRASVKSGAIVVSAFSESCKVESFGACWDKTVDLAASTDSYVELNRKDNTPKLLKGNLPLPADSTVLPVSGDIASVLQENKASSLQKVTPLPDSGPGTEGVHWGRWQNDANGMNGLPVTALLADGKSIHIATSIFGLGLTKKVDRLPDRWKANFSLTGGAAYIQANGQYTAADLISGTLGIDLGSSSFTANAIVNDGTIAHHLQAAGTADWRGYLVADPTKSNTSFTGIVHANQNTVGSIFEKPIDDGRQLTGTMVWNR</sequence>
<feature type="signal peptide" evidence="1">
    <location>
        <begin position="1"/>
        <end position="25"/>
    </location>
</feature>
<gene>
    <name evidence="3" type="ORF">GCM10011419_20620</name>
</gene>
<evidence type="ECO:0000259" key="2">
    <source>
        <dbReference type="Pfam" id="PF04773"/>
    </source>
</evidence>
<protein>
    <recommendedName>
        <fullName evidence="2">FecR protein domain-containing protein</fullName>
    </recommendedName>
</protein>
<dbReference type="InterPro" id="IPR006860">
    <property type="entry name" value="FecR"/>
</dbReference>
<dbReference type="PANTHER" id="PTHR38731:SF3">
    <property type="entry name" value="BLL6125 PROTEIN"/>
    <property type="match status" value="1"/>
</dbReference>
<reference evidence="4" key="1">
    <citation type="journal article" date="2019" name="Int. J. Syst. Evol. Microbiol.">
        <title>The Global Catalogue of Microorganisms (GCM) 10K type strain sequencing project: providing services to taxonomists for standard genome sequencing and annotation.</title>
        <authorList>
            <consortium name="The Broad Institute Genomics Platform"/>
            <consortium name="The Broad Institute Genome Sequencing Center for Infectious Disease"/>
            <person name="Wu L."/>
            <person name="Ma J."/>
        </authorList>
    </citation>
    <scope>NUCLEOTIDE SEQUENCE [LARGE SCALE GENOMIC DNA]</scope>
    <source>
        <strain evidence="4">KCTC 23713</strain>
    </source>
</reference>
<feature type="domain" description="FecR protein" evidence="2">
    <location>
        <begin position="61"/>
        <end position="163"/>
    </location>
</feature>
<name>A0ABQ3HCM2_9NEIS</name>
<dbReference type="Proteomes" id="UP000662678">
    <property type="component" value="Unassembled WGS sequence"/>
</dbReference>
<feature type="chain" id="PRO_5046967822" description="FecR protein domain-containing protein" evidence="1">
    <location>
        <begin position="26"/>
        <end position="412"/>
    </location>
</feature>
<keyword evidence="4" id="KW-1185">Reference proteome</keyword>
<dbReference type="Gene3D" id="2.60.120.1440">
    <property type="match status" value="1"/>
</dbReference>
<evidence type="ECO:0000256" key="1">
    <source>
        <dbReference type="SAM" id="SignalP"/>
    </source>
</evidence>
<dbReference type="Pfam" id="PF04773">
    <property type="entry name" value="FecR"/>
    <property type="match status" value="1"/>
</dbReference>
<accession>A0ABQ3HCM2</accession>
<proteinExistence type="predicted"/>